<dbReference type="PANTHER" id="PTHR31001:SF89">
    <property type="entry name" value="ZN(2)-C6 FUNGAL-TYPE DOMAIN-CONTAINING PROTEIN"/>
    <property type="match status" value="1"/>
</dbReference>
<dbReference type="GO" id="GO:0003677">
    <property type="term" value="F:DNA binding"/>
    <property type="evidence" value="ECO:0007669"/>
    <property type="project" value="InterPro"/>
</dbReference>
<dbReference type="SUPFAM" id="SSF57701">
    <property type="entry name" value="Zn2/Cys6 DNA-binding domain"/>
    <property type="match status" value="1"/>
</dbReference>
<sequence>MPKELANKPKQTRKRIPRTCAQCRKRKQKCDSLKPCAVCKLRGEGDLCDYAGAQPTRVLDEEDELSTPVSAEELKILKQQLEHLEHAVVAVLNRSSIGPSPSINTDPDNPWEVDLEEFNFAGTLSNIMLSKIATPEMAQEPPIIEMVRRQCRFGHQLPPPPPSSLCTTTGLSTYFYDVFNFNQHTELQNRLPTFEQSHAFLSVYLQEFQWFHSCFNPEAYTVFLPRLYGLIDTKEDIPKQLVSMATCFAIARMAIVKLSVQQASELKLPTNKLDRLEQSKHWLDLSVACLKCADFEVNPRLESISCLIILLEAAWFDETIGGLEDLSTLFDLKCKAIHLAFDLCLHRDPSRRDPTGTLHIDPILARERRIIWWALLSIDGLYSGLVGRMSSIVALESVDVFLPALSGTVNPEHVHEGCEKGCQTLTPVASVKPRLLISYVAHEISRLPLQRNPFPTINDVHQAHRDLVSLETHLSDACKLYSNGHTVDRNRIPHCSRARRDAFHFYMRYHYLFVKLHRSLHIVKRAEYEKAGIGSKNSYHRAAVVDHALLLLDLRRVSRFGPDYIYGNVLVLEASFSLALDYLYDSTSDVANLIKEELLQYCSFLQNSKVWLIKRGQKMLECLMASWSAPLPVGISSWFSTHEGPISPISPTTWAQGPFHQSPETDFTVAAPKEQVPNINQLSGPADLPPYSALRPFQVLHPPGPSDQHTISQPQWSIPTLPSSLDSHQPQSAQAASLMNHYVASHAMPEYGNSPGSQARTAVSQLPLVAPPGFNREIMLTGQHHHPPFNQFQQHNNSNNGYGTSQNLIHGNEPGDGLSSQANLNIEDLFSASKPNGGCQGLIEHAHPHIHHSLNSSGNLNSIAHAPHHHTHSSQNHRPSHQEW</sequence>
<evidence type="ECO:0000256" key="3">
    <source>
        <dbReference type="ARBA" id="ARBA00023242"/>
    </source>
</evidence>
<dbReference type="Proteomes" id="UP000765509">
    <property type="component" value="Unassembled WGS sequence"/>
</dbReference>
<feature type="compositionally biased region" description="Low complexity" evidence="4">
    <location>
        <begin position="853"/>
        <end position="863"/>
    </location>
</feature>
<comment type="caution">
    <text evidence="6">The sequence shown here is derived from an EMBL/GenBank/DDBJ whole genome shotgun (WGS) entry which is preliminary data.</text>
</comment>
<name>A0A9Q3F111_9BASI</name>
<dbReference type="CDD" id="cd00067">
    <property type="entry name" value="GAL4"/>
    <property type="match status" value="1"/>
</dbReference>
<keyword evidence="2" id="KW-0479">Metal-binding</keyword>
<dbReference type="InterPro" id="IPR001138">
    <property type="entry name" value="Zn2Cys6_DnaBD"/>
</dbReference>
<evidence type="ECO:0000313" key="7">
    <source>
        <dbReference type="Proteomes" id="UP000765509"/>
    </source>
</evidence>
<dbReference type="OrthoDB" id="3362851at2759"/>
<feature type="compositionally biased region" description="Low complexity" evidence="4">
    <location>
        <begin position="788"/>
        <end position="800"/>
    </location>
</feature>
<feature type="region of interest" description="Disordered" evidence="4">
    <location>
        <begin position="851"/>
        <end position="884"/>
    </location>
</feature>
<keyword evidence="3" id="KW-0539">Nucleus</keyword>
<evidence type="ECO:0000256" key="2">
    <source>
        <dbReference type="ARBA" id="ARBA00022723"/>
    </source>
</evidence>
<keyword evidence="7" id="KW-1185">Reference proteome</keyword>
<dbReference type="GO" id="GO:0008270">
    <property type="term" value="F:zinc ion binding"/>
    <property type="evidence" value="ECO:0007669"/>
    <property type="project" value="InterPro"/>
</dbReference>
<dbReference type="EMBL" id="AVOT02033899">
    <property type="protein sequence ID" value="MBW0527882.1"/>
    <property type="molecule type" value="Genomic_DNA"/>
</dbReference>
<dbReference type="Pfam" id="PF04082">
    <property type="entry name" value="Fungal_trans"/>
    <property type="match status" value="1"/>
</dbReference>
<dbReference type="Gene3D" id="4.10.240.10">
    <property type="entry name" value="Zn(2)-C6 fungal-type DNA-binding domain"/>
    <property type="match status" value="1"/>
</dbReference>
<feature type="domain" description="Zn(2)-C6 fungal-type" evidence="5">
    <location>
        <begin position="19"/>
        <end position="50"/>
    </location>
</feature>
<dbReference type="InterPro" id="IPR007219">
    <property type="entry name" value="XnlR_reg_dom"/>
</dbReference>
<protein>
    <recommendedName>
        <fullName evidence="5">Zn(2)-C6 fungal-type domain-containing protein</fullName>
    </recommendedName>
</protein>
<dbReference type="CDD" id="cd12148">
    <property type="entry name" value="fungal_TF_MHR"/>
    <property type="match status" value="1"/>
</dbReference>
<proteinExistence type="predicted"/>
<dbReference type="InterPro" id="IPR050613">
    <property type="entry name" value="Sec_Metabolite_Reg"/>
</dbReference>
<accession>A0A9Q3F111</accession>
<evidence type="ECO:0000256" key="1">
    <source>
        <dbReference type="ARBA" id="ARBA00004123"/>
    </source>
</evidence>
<evidence type="ECO:0000256" key="4">
    <source>
        <dbReference type="SAM" id="MobiDB-lite"/>
    </source>
</evidence>
<dbReference type="GO" id="GO:0006351">
    <property type="term" value="P:DNA-templated transcription"/>
    <property type="evidence" value="ECO:0007669"/>
    <property type="project" value="InterPro"/>
</dbReference>
<gene>
    <name evidence="6" type="ORF">O181_067597</name>
</gene>
<dbReference type="InterPro" id="IPR036864">
    <property type="entry name" value="Zn2-C6_fun-type_DNA-bd_sf"/>
</dbReference>
<comment type="subcellular location">
    <subcellularLocation>
        <location evidence="1">Nucleus</location>
    </subcellularLocation>
</comment>
<dbReference type="Pfam" id="PF00172">
    <property type="entry name" value="Zn_clus"/>
    <property type="match status" value="1"/>
</dbReference>
<dbReference type="GO" id="GO:0000981">
    <property type="term" value="F:DNA-binding transcription factor activity, RNA polymerase II-specific"/>
    <property type="evidence" value="ECO:0007669"/>
    <property type="project" value="InterPro"/>
</dbReference>
<dbReference type="PROSITE" id="PS00463">
    <property type="entry name" value="ZN2_CY6_FUNGAL_1"/>
    <property type="match status" value="1"/>
</dbReference>
<dbReference type="AlphaFoldDB" id="A0A9Q3F111"/>
<reference evidence="6" key="1">
    <citation type="submission" date="2021-03" db="EMBL/GenBank/DDBJ databases">
        <title>Draft genome sequence of rust myrtle Austropuccinia psidii MF-1, a brazilian biotype.</title>
        <authorList>
            <person name="Quecine M.C."/>
            <person name="Pachon D.M.R."/>
            <person name="Bonatelli M.L."/>
            <person name="Correr F.H."/>
            <person name="Franceschini L.M."/>
            <person name="Leite T.F."/>
            <person name="Margarido G.R.A."/>
            <person name="Almeida C.A."/>
            <person name="Ferrarezi J.A."/>
            <person name="Labate C.A."/>
        </authorList>
    </citation>
    <scope>NUCLEOTIDE SEQUENCE</scope>
    <source>
        <strain evidence="6">MF-1</strain>
    </source>
</reference>
<organism evidence="6 7">
    <name type="scientific">Austropuccinia psidii MF-1</name>
    <dbReference type="NCBI Taxonomy" id="1389203"/>
    <lineage>
        <taxon>Eukaryota</taxon>
        <taxon>Fungi</taxon>
        <taxon>Dikarya</taxon>
        <taxon>Basidiomycota</taxon>
        <taxon>Pucciniomycotina</taxon>
        <taxon>Pucciniomycetes</taxon>
        <taxon>Pucciniales</taxon>
        <taxon>Sphaerophragmiaceae</taxon>
        <taxon>Austropuccinia</taxon>
    </lineage>
</organism>
<dbReference type="PROSITE" id="PS50048">
    <property type="entry name" value="ZN2_CY6_FUNGAL_2"/>
    <property type="match status" value="1"/>
</dbReference>
<dbReference type="PANTHER" id="PTHR31001">
    <property type="entry name" value="UNCHARACTERIZED TRANSCRIPTIONAL REGULATORY PROTEIN"/>
    <property type="match status" value="1"/>
</dbReference>
<dbReference type="SMART" id="SM00066">
    <property type="entry name" value="GAL4"/>
    <property type="match status" value="1"/>
</dbReference>
<evidence type="ECO:0000313" key="6">
    <source>
        <dbReference type="EMBL" id="MBW0527882.1"/>
    </source>
</evidence>
<evidence type="ECO:0000259" key="5">
    <source>
        <dbReference type="PROSITE" id="PS50048"/>
    </source>
</evidence>
<feature type="region of interest" description="Disordered" evidence="4">
    <location>
        <begin position="784"/>
        <end position="821"/>
    </location>
</feature>
<dbReference type="GO" id="GO:0005634">
    <property type="term" value="C:nucleus"/>
    <property type="evidence" value="ECO:0007669"/>
    <property type="project" value="UniProtKB-SubCell"/>
</dbReference>